<evidence type="ECO:0000313" key="4">
    <source>
        <dbReference type="Proteomes" id="UP000262825"/>
    </source>
</evidence>
<feature type="compositionally biased region" description="Basic and acidic residues" evidence="1">
    <location>
        <begin position="610"/>
        <end position="622"/>
    </location>
</feature>
<dbReference type="InterPro" id="IPR001810">
    <property type="entry name" value="F-box_dom"/>
</dbReference>
<dbReference type="SUPFAM" id="SSF81383">
    <property type="entry name" value="F-box domain"/>
    <property type="match status" value="1"/>
</dbReference>
<evidence type="ECO:0000256" key="1">
    <source>
        <dbReference type="SAM" id="MobiDB-lite"/>
    </source>
</evidence>
<gene>
    <name evidence="3" type="ORF">SCODWIG_01676</name>
</gene>
<name>A0A376B5F2_9ASCO</name>
<dbReference type="InterPro" id="IPR036047">
    <property type="entry name" value="F-box-like_dom_sf"/>
</dbReference>
<evidence type="ECO:0000313" key="3">
    <source>
        <dbReference type="EMBL" id="SSD59915.1"/>
    </source>
</evidence>
<dbReference type="Pfam" id="PF12937">
    <property type="entry name" value="F-box-like"/>
    <property type="match status" value="1"/>
</dbReference>
<evidence type="ECO:0000259" key="2">
    <source>
        <dbReference type="PROSITE" id="PS51184"/>
    </source>
</evidence>
<feature type="region of interest" description="Disordered" evidence="1">
    <location>
        <begin position="605"/>
        <end position="624"/>
    </location>
</feature>
<dbReference type="OrthoDB" id="424465at2759"/>
<dbReference type="Proteomes" id="UP000262825">
    <property type="component" value="Unassembled WGS sequence"/>
</dbReference>
<feature type="domain" description="JmjC" evidence="2">
    <location>
        <begin position="316"/>
        <end position="484"/>
    </location>
</feature>
<keyword evidence="4" id="KW-1185">Reference proteome</keyword>
<protein>
    <recommendedName>
        <fullName evidence="2">JmjC domain-containing protein</fullName>
    </recommendedName>
</protein>
<dbReference type="PANTHER" id="PTHR12480">
    <property type="entry name" value="ARGININE DEMETHYLASE AND LYSYL-HYDROXYLASE JMJD"/>
    <property type="match status" value="1"/>
</dbReference>
<reference evidence="4" key="1">
    <citation type="submission" date="2018-06" db="EMBL/GenBank/DDBJ databases">
        <authorList>
            <person name="Guldener U."/>
        </authorList>
    </citation>
    <scope>NUCLEOTIDE SEQUENCE [LARGE SCALE GENOMIC DNA]</scope>
    <source>
        <strain evidence="4">UTAD17</strain>
    </source>
</reference>
<dbReference type="InterPro" id="IPR003347">
    <property type="entry name" value="JmjC_dom"/>
</dbReference>
<dbReference type="SMART" id="SM00558">
    <property type="entry name" value="JmjC"/>
    <property type="match status" value="1"/>
</dbReference>
<dbReference type="PANTHER" id="PTHR12480:SF21">
    <property type="entry name" value="JMJC DOMAIN-CONTAINING PROTEIN 8"/>
    <property type="match status" value="1"/>
</dbReference>
<dbReference type="Pfam" id="PF02373">
    <property type="entry name" value="JmjC"/>
    <property type="match status" value="1"/>
</dbReference>
<feature type="compositionally biased region" description="Polar residues" evidence="1">
    <location>
        <begin position="10"/>
        <end position="23"/>
    </location>
</feature>
<sequence>MTVVREEQQRFQNATRPHNNNTTKKPKTIPSYRVNVFSTTSFPHPLGIKPSGNLLFSTGATDGVDQLKNRQELLKKNLGKLYNFPEELLIYFISNYINDPKTLLSLSHTSRILYAYTYDDELWRRLYVSEYIKLEATAPEKESINPYGITEWKGSWRKTLLKAPGGEEDEALIQCNGLVFSDLLYRPFQCSQVDFAKIFGKIIKFEMKQSELMTNLNPDFGISRFDEETFTSSLFFSKYINKPFILKSKTPGRWPLNTTIDSLSAKYPNVRFRQEAVNWDLSFYSKYFHNNKDESPLYLFDCNSVAMDTIRKTYTPPKIFQSDFLKLFNQQSHNCRPDHRWLIVGPAGSGSTFHKDPNNTAAWNTVLTGQKLWVMLPPHIKPPGVSTDIDENEVTSPIGICEWVLAGYYNDSVTLAMSNTNPGGTSNNPTINCLIGVTFPGECIYVPAGWWHTVINLTDSVALTENFLPEPIVPQTLNFFKNKQKQISGFHAKDFIKSLQGFLDVHGCDSEAKDTQNIIKLKNFLKENKDRLDTNEDCGVVSELQELGIPLYEFFVELIRNDPTYCKFLPQALKELNNIEIQEYNLKHGGVRNCRESKLWSELTSNGTDRSAKENSTDDKRAFSSGFSFNFKEEYED</sequence>
<accession>A0A376B5F2</accession>
<dbReference type="InterPro" id="IPR050910">
    <property type="entry name" value="JMJD6_ArgDemeth/LysHydrox"/>
</dbReference>
<dbReference type="GO" id="GO:0005634">
    <property type="term" value="C:nucleus"/>
    <property type="evidence" value="ECO:0007669"/>
    <property type="project" value="TreeGrafter"/>
</dbReference>
<dbReference type="EMBL" id="UFAJ01000230">
    <property type="protein sequence ID" value="SSD59915.1"/>
    <property type="molecule type" value="Genomic_DNA"/>
</dbReference>
<dbReference type="Gene3D" id="2.60.120.650">
    <property type="entry name" value="Cupin"/>
    <property type="match status" value="1"/>
</dbReference>
<feature type="region of interest" description="Disordered" evidence="1">
    <location>
        <begin position="1"/>
        <end position="28"/>
    </location>
</feature>
<dbReference type="VEuPathDB" id="FungiDB:SCODWIG_01676"/>
<dbReference type="AlphaFoldDB" id="A0A376B5F2"/>
<dbReference type="PROSITE" id="PS51184">
    <property type="entry name" value="JMJC"/>
    <property type="match status" value="1"/>
</dbReference>
<organism evidence="3 4">
    <name type="scientific">Saccharomycodes ludwigii</name>
    <dbReference type="NCBI Taxonomy" id="36035"/>
    <lineage>
        <taxon>Eukaryota</taxon>
        <taxon>Fungi</taxon>
        <taxon>Dikarya</taxon>
        <taxon>Ascomycota</taxon>
        <taxon>Saccharomycotina</taxon>
        <taxon>Saccharomycetes</taxon>
        <taxon>Saccharomycodales</taxon>
        <taxon>Saccharomycodaceae</taxon>
        <taxon>Saccharomycodes</taxon>
    </lineage>
</organism>
<dbReference type="SUPFAM" id="SSF51197">
    <property type="entry name" value="Clavaminate synthase-like"/>
    <property type="match status" value="1"/>
</dbReference>
<proteinExistence type="predicted"/>
<dbReference type="GO" id="GO:0000987">
    <property type="term" value="F:cis-regulatory region sequence-specific DNA binding"/>
    <property type="evidence" value="ECO:0007669"/>
    <property type="project" value="TreeGrafter"/>
</dbReference>